<protein>
    <submittedName>
        <fullName evidence="2">Uncharacterized protein</fullName>
    </submittedName>
</protein>
<accession>A0A1L7XDF6</accession>
<keyword evidence="3" id="KW-1185">Reference proteome</keyword>
<dbReference type="Proteomes" id="UP000184330">
    <property type="component" value="Unassembled WGS sequence"/>
</dbReference>
<name>A0A1L7XDF6_9HELO</name>
<dbReference type="EMBL" id="FJOG01000022">
    <property type="protein sequence ID" value="CZR63080.1"/>
    <property type="molecule type" value="Genomic_DNA"/>
</dbReference>
<evidence type="ECO:0000256" key="1">
    <source>
        <dbReference type="SAM" id="MobiDB-lite"/>
    </source>
</evidence>
<sequence length="247" mass="26726">MSHNPQLDSTDDFVHINDNHSAQHKTHDSAYYSLAASTAKPLSSDLNDSNERNSRENGPIPSPSYPERRPGTSRAGNLTAPPPSRVNPLEDDGLYGLGHQCLNNGFLWPTPCWPNLSLSNLVQPPDIHSAFINTVPTTEAVPYELSLNTGNGPTTGDGEWQPNLPAFDNAQQQGETVAGPVPTDLERSTAAVWVNTWLGQFPGKWPSEETIIKLAALSELRPKIIEGALAGLLYSNATNCSQDHLVS</sequence>
<evidence type="ECO:0000313" key="3">
    <source>
        <dbReference type="Proteomes" id="UP000184330"/>
    </source>
</evidence>
<feature type="region of interest" description="Disordered" evidence="1">
    <location>
        <begin position="1"/>
        <end position="87"/>
    </location>
</feature>
<organism evidence="2 3">
    <name type="scientific">Phialocephala subalpina</name>
    <dbReference type="NCBI Taxonomy" id="576137"/>
    <lineage>
        <taxon>Eukaryota</taxon>
        <taxon>Fungi</taxon>
        <taxon>Dikarya</taxon>
        <taxon>Ascomycota</taxon>
        <taxon>Pezizomycotina</taxon>
        <taxon>Leotiomycetes</taxon>
        <taxon>Helotiales</taxon>
        <taxon>Mollisiaceae</taxon>
        <taxon>Phialocephala</taxon>
        <taxon>Phialocephala fortinii species complex</taxon>
    </lineage>
</organism>
<evidence type="ECO:0000313" key="2">
    <source>
        <dbReference type="EMBL" id="CZR63080.1"/>
    </source>
</evidence>
<dbReference type="AlphaFoldDB" id="A0A1L7XDF6"/>
<proteinExistence type="predicted"/>
<reference evidence="2 3" key="1">
    <citation type="submission" date="2016-03" db="EMBL/GenBank/DDBJ databases">
        <authorList>
            <person name="Ploux O."/>
        </authorList>
    </citation>
    <scope>NUCLEOTIDE SEQUENCE [LARGE SCALE GENOMIC DNA]</scope>
    <source>
        <strain evidence="2 3">UAMH 11012</strain>
    </source>
</reference>
<gene>
    <name evidence="2" type="ORF">PAC_12977</name>
</gene>